<dbReference type="AlphaFoldDB" id="A0A370F5T3"/>
<protein>
    <submittedName>
        <fullName evidence="5">Sugar lactone lactonase YvrE</fullName>
    </submittedName>
</protein>
<comment type="similarity">
    <text evidence="1">Belongs to the strictosidine synthase family.</text>
</comment>
<reference evidence="5 6" key="1">
    <citation type="submission" date="2018-07" db="EMBL/GenBank/DDBJ databases">
        <title>Genomic Encyclopedia of Type Strains, Phase IV (KMG-IV): sequencing the most valuable type-strain genomes for metagenomic binning, comparative biology and taxonomic classification.</title>
        <authorList>
            <person name="Goeker M."/>
        </authorList>
    </citation>
    <scope>NUCLEOTIDE SEQUENCE [LARGE SCALE GENOMIC DNA]</scope>
    <source>
        <strain evidence="5 6">DSM 21352</strain>
    </source>
</reference>
<evidence type="ECO:0000313" key="6">
    <source>
        <dbReference type="Proteomes" id="UP000255265"/>
    </source>
</evidence>
<evidence type="ECO:0000313" key="5">
    <source>
        <dbReference type="EMBL" id="RDI19102.1"/>
    </source>
</evidence>
<dbReference type="OrthoDB" id="8872498at2"/>
<dbReference type="EMBL" id="QQAV01000013">
    <property type="protein sequence ID" value="RDI19102.1"/>
    <property type="molecule type" value="Genomic_DNA"/>
</dbReference>
<keyword evidence="3" id="KW-0325">Glycoprotein</keyword>
<name>A0A370F5T3_9BURK</name>
<accession>A0A370F5T3</accession>
<dbReference type="Proteomes" id="UP000255265">
    <property type="component" value="Unassembled WGS sequence"/>
</dbReference>
<evidence type="ECO:0000259" key="4">
    <source>
        <dbReference type="Pfam" id="PF03088"/>
    </source>
</evidence>
<dbReference type="InterPro" id="IPR018119">
    <property type="entry name" value="Strictosidine_synth_cons-reg"/>
</dbReference>
<feature type="domain" description="Strictosidine synthase conserved region" evidence="4">
    <location>
        <begin position="139"/>
        <end position="207"/>
    </location>
</feature>
<dbReference type="SUPFAM" id="SSF63829">
    <property type="entry name" value="Calcium-dependent phosphotriesterase"/>
    <property type="match status" value="1"/>
</dbReference>
<evidence type="ECO:0000256" key="3">
    <source>
        <dbReference type="ARBA" id="ARBA00023180"/>
    </source>
</evidence>
<dbReference type="RefSeq" id="WP_114804552.1">
    <property type="nucleotide sequence ID" value="NZ_QQAV01000013.1"/>
</dbReference>
<dbReference type="Pfam" id="PF03088">
    <property type="entry name" value="Str_synth"/>
    <property type="match status" value="1"/>
</dbReference>
<proteinExistence type="inferred from homology"/>
<keyword evidence="2" id="KW-0597">Phosphoprotein</keyword>
<dbReference type="GO" id="GO:0016787">
    <property type="term" value="F:hydrolase activity"/>
    <property type="evidence" value="ECO:0007669"/>
    <property type="project" value="TreeGrafter"/>
</dbReference>
<dbReference type="PANTHER" id="PTHR10426">
    <property type="entry name" value="STRICTOSIDINE SYNTHASE-RELATED"/>
    <property type="match status" value="1"/>
</dbReference>
<dbReference type="PANTHER" id="PTHR10426:SF88">
    <property type="entry name" value="ADIPOCYTE PLASMA MEMBRANE-ASSOCIATED PROTEIN HEMOMUCIN-RELATED"/>
    <property type="match status" value="1"/>
</dbReference>
<dbReference type="Gene3D" id="2.120.10.30">
    <property type="entry name" value="TolB, C-terminal domain"/>
    <property type="match status" value="1"/>
</dbReference>
<dbReference type="InterPro" id="IPR011042">
    <property type="entry name" value="6-blade_b-propeller_TolB-like"/>
</dbReference>
<evidence type="ECO:0000256" key="2">
    <source>
        <dbReference type="ARBA" id="ARBA00022553"/>
    </source>
</evidence>
<dbReference type="Pfam" id="PF20067">
    <property type="entry name" value="SSL_N"/>
    <property type="match status" value="1"/>
</dbReference>
<evidence type="ECO:0000256" key="1">
    <source>
        <dbReference type="ARBA" id="ARBA00009191"/>
    </source>
</evidence>
<comment type="caution">
    <text evidence="5">The sequence shown here is derived from an EMBL/GenBank/DDBJ whole genome shotgun (WGS) entry which is preliminary data.</text>
</comment>
<organism evidence="5 6">
    <name type="scientific">Pseudacidovorax intermedius</name>
    <dbReference type="NCBI Taxonomy" id="433924"/>
    <lineage>
        <taxon>Bacteria</taxon>
        <taxon>Pseudomonadati</taxon>
        <taxon>Pseudomonadota</taxon>
        <taxon>Betaproteobacteria</taxon>
        <taxon>Burkholderiales</taxon>
        <taxon>Comamonadaceae</taxon>
        <taxon>Pseudacidovorax</taxon>
    </lineage>
</organism>
<gene>
    <name evidence="5" type="ORF">DFR41_11384</name>
</gene>
<keyword evidence="6" id="KW-1185">Reference proteome</keyword>
<sequence length="376" mass="40895">MALLRDVIDRVLFPNRDVHAIPVLDGAFSPNTRLDKARRLGAPIERPDDLAAGPDGALYISSGRQILRCTGADFEYRTLFATAESLVGPLAVAADGRVFAGVSGQGVVAFDAEGRPLAALKAVDSEALACPTAIALAYDGSLILTDGSRRHRPEDWLPDLMSRLPPSGRLVMCDASLRQARVVADRLDWPSGVAVACAGGPIHVSEAWAHRLSTVDPGSGARRVVVKNFAGYPARLTADPVDGGWWMAFFGMRTQLIEFVLRERRFCEDMMRRVPRDLWIGPSLEGRFDYREPTQIGRIKKLGIQKPWAPPRSYGLVARLNSQGEPAASWHSRVDGQVHGITAVRRLGRRVIAVSKGRNLLVELPEAPTGAQGAMQ</sequence>